<proteinExistence type="inferred from homology"/>
<evidence type="ECO:0000313" key="16">
    <source>
        <dbReference type="EMBL" id="OSS50077.1"/>
    </source>
</evidence>
<dbReference type="GO" id="GO:0016226">
    <property type="term" value="P:iron-sulfur cluster assembly"/>
    <property type="evidence" value="ECO:0007669"/>
    <property type="project" value="InterPro"/>
</dbReference>
<dbReference type="InterPro" id="IPR036524">
    <property type="entry name" value="Frataxin/CyaY_sf"/>
</dbReference>
<dbReference type="PRINTS" id="PR00904">
    <property type="entry name" value="FRATAXIN"/>
</dbReference>
<dbReference type="GO" id="GO:0008199">
    <property type="term" value="F:ferric iron binding"/>
    <property type="evidence" value="ECO:0007669"/>
    <property type="project" value="InterPro"/>
</dbReference>
<dbReference type="NCBIfam" id="TIGR03421">
    <property type="entry name" value="FeS_CyaY"/>
    <property type="match status" value="1"/>
</dbReference>
<keyword evidence="7" id="KW-0809">Transit peptide</keyword>
<organism evidence="16 17">
    <name type="scientific">Epicoccum nigrum</name>
    <name type="common">Soil fungus</name>
    <name type="synonym">Epicoccum purpurascens</name>
    <dbReference type="NCBI Taxonomy" id="105696"/>
    <lineage>
        <taxon>Eukaryota</taxon>
        <taxon>Fungi</taxon>
        <taxon>Dikarya</taxon>
        <taxon>Ascomycota</taxon>
        <taxon>Pezizomycotina</taxon>
        <taxon>Dothideomycetes</taxon>
        <taxon>Pleosporomycetidae</taxon>
        <taxon>Pleosporales</taxon>
        <taxon>Pleosporineae</taxon>
        <taxon>Didymellaceae</taxon>
        <taxon>Epicoccum</taxon>
    </lineage>
</organism>
<name>A0A1Y2M3Q1_EPING</name>
<comment type="subcellular location">
    <subcellularLocation>
        <location evidence="1">Mitochondrion</location>
    </subcellularLocation>
</comment>
<evidence type="ECO:0000256" key="15">
    <source>
        <dbReference type="SAM" id="SignalP"/>
    </source>
</evidence>
<dbReference type="GO" id="GO:0051537">
    <property type="term" value="F:2 iron, 2 sulfur cluster binding"/>
    <property type="evidence" value="ECO:0007669"/>
    <property type="project" value="TreeGrafter"/>
</dbReference>
<dbReference type="GO" id="GO:0006879">
    <property type="term" value="P:intracellular iron ion homeostasis"/>
    <property type="evidence" value="ECO:0007669"/>
    <property type="project" value="UniProtKB-KW"/>
</dbReference>
<dbReference type="Proteomes" id="UP000193240">
    <property type="component" value="Unassembled WGS sequence"/>
</dbReference>
<evidence type="ECO:0000256" key="7">
    <source>
        <dbReference type="ARBA" id="ARBA00022946"/>
    </source>
</evidence>
<dbReference type="PANTHER" id="PTHR16821:SF2">
    <property type="entry name" value="FRATAXIN, MITOCHONDRIAL"/>
    <property type="match status" value="1"/>
</dbReference>
<feature type="signal peptide" evidence="15">
    <location>
        <begin position="1"/>
        <end position="29"/>
    </location>
</feature>
<comment type="catalytic activity">
    <reaction evidence="12">
        <text>4 Fe(2+) + O2 + 4 H(+) = 4 Fe(3+) + 2 H2O</text>
        <dbReference type="Rhea" id="RHEA:11148"/>
        <dbReference type="ChEBI" id="CHEBI:15377"/>
        <dbReference type="ChEBI" id="CHEBI:15378"/>
        <dbReference type="ChEBI" id="CHEBI:15379"/>
        <dbReference type="ChEBI" id="CHEBI:29033"/>
        <dbReference type="ChEBI" id="CHEBI:29034"/>
        <dbReference type="EC" id="1.16.3.1"/>
    </reaction>
</comment>
<dbReference type="PROSITE" id="PS50810">
    <property type="entry name" value="FRATAXIN_2"/>
    <property type="match status" value="1"/>
</dbReference>
<evidence type="ECO:0000256" key="9">
    <source>
        <dbReference type="ARBA" id="ARBA00023004"/>
    </source>
</evidence>
<dbReference type="GO" id="GO:0006826">
    <property type="term" value="P:iron ion transport"/>
    <property type="evidence" value="ECO:0007669"/>
    <property type="project" value="UniProtKB-KW"/>
</dbReference>
<dbReference type="FunCoup" id="A0A1Y2M3Q1">
    <property type="interactions" value="389"/>
</dbReference>
<evidence type="ECO:0000256" key="12">
    <source>
        <dbReference type="ARBA" id="ARBA00047990"/>
    </source>
</evidence>
<dbReference type="InterPro" id="IPR017789">
    <property type="entry name" value="Frataxin"/>
</dbReference>
<keyword evidence="6" id="KW-0410">Iron transport</keyword>
<evidence type="ECO:0000256" key="11">
    <source>
        <dbReference type="ARBA" id="ARBA00023128"/>
    </source>
</evidence>
<dbReference type="AlphaFoldDB" id="A0A1Y2M3Q1"/>
<dbReference type="GO" id="GO:0004322">
    <property type="term" value="F:ferroxidase activity"/>
    <property type="evidence" value="ECO:0007669"/>
    <property type="project" value="UniProtKB-EC"/>
</dbReference>
<comment type="similarity">
    <text evidence="2">Belongs to the frataxin family.</text>
</comment>
<dbReference type="GO" id="GO:0034986">
    <property type="term" value="F:iron chaperone activity"/>
    <property type="evidence" value="ECO:0007669"/>
    <property type="project" value="TreeGrafter"/>
</dbReference>
<evidence type="ECO:0000313" key="17">
    <source>
        <dbReference type="Proteomes" id="UP000193240"/>
    </source>
</evidence>
<evidence type="ECO:0000256" key="6">
    <source>
        <dbReference type="ARBA" id="ARBA00022496"/>
    </source>
</evidence>
<dbReference type="InterPro" id="IPR020895">
    <property type="entry name" value="Frataxin_CS"/>
</dbReference>
<evidence type="ECO:0000256" key="8">
    <source>
        <dbReference type="ARBA" id="ARBA00023002"/>
    </source>
</evidence>
<keyword evidence="11" id="KW-0496">Mitochondrion</keyword>
<dbReference type="SUPFAM" id="SSF55387">
    <property type="entry name" value="Frataxin/Nqo15-like"/>
    <property type="match status" value="1"/>
</dbReference>
<keyword evidence="9" id="KW-0408">Iron</keyword>
<feature type="region of interest" description="Disordered" evidence="14">
    <location>
        <begin position="142"/>
        <end position="168"/>
    </location>
</feature>
<sequence>MACGLCAGAGAGACAGACASACACAWAWAWGMSEACGDDAMLTVAVAVLSIGRQLQLPHWKLQLQLQLLSATSSAAITTRLNTILPHSITMKPITRITSLALRRAAATPLRASTPANGIIARAAAASMPRASIRALSASTRTRSIIPDVENPPPKQSEEHETPTVPTDISTSEFHERADEYLNELVERLEEQQETNPDIEVEYSAGVLRVDYISKQLSYVLNKQPPNKQIWLSSPLSGPKRFDWVVMAEGQDAKEGGGSGDWVYLRDGTSLTDILRKELGVDNEVDDDVPR</sequence>
<feature type="chain" id="PRO_5012350198" description="ferroxidase" evidence="15">
    <location>
        <begin position="30"/>
        <end position="291"/>
    </location>
</feature>
<reference evidence="16 17" key="1">
    <citation type="journal article" date="2017" name="Genome Announc.">
        <title>Genome sequence of the saprophytic ascomycete Epicoccum nigrum ICMP 19927 strain isolated from New Zealand.</title>
        <authorList>
            <person name="Fokin M."/>
            <person name="Fleetwood D."/>
            <person name="Weir B.S."/>
            <person name="Villas-Boas S.G."/>
        </authorList>
    </citation>
    <scope>NUCLEOTIDE SEQUENCE [LARGE SCALE GENOMIC DNA]</scope>
    <source>
        <strain evidence="16 17">ICMP 19927</strain>
    </source>
</reference>
<gene>
    <name evidence="16" type="ORF">B5807_05278</name>
</gene>
<feature type="coiled-coil region" evidence="13">
    <location>
        <begin position="175"/>
        <end position="202"/>
    </location>
</feature>
<protein>
    <recommendedName>
        <fullName evidence="3">ferroxidase</fullName>
        <ecNumber evidence="3">1.16.3.1</ecNumber>
    </recommendedName>
</protein>
<dbReference type="EC" id="1.16.3.1" evidence="3"/>
<evidence type="ECO:0000256" key="10">
    <source>
        <dbReference type="ARBA" id="ARBA00023065"/>
    </source>
</evidence>
<keyword evidence="15" id="KW-0732">Signal</keyword>
<keyword evidence="8" id="KW-0560">Oxidoreductase</keyword>
<keyword evidence="13" id="KW-0175">Coiled coil</keyword>
<evidence type="ECO:0000256" key="2">
    <source>
        <dbReference type="ARBA" id="ARBA00008183"/>
    </source>
</evidence>
<evidence type="ECO:0000256" key="1">
    <source>
        <dbReference type="ARBA" id="ARBA00004173"/>
    </source>
</evidence>
<keyword evidence="17" id="KW-1185">Reference proteome</keyword>
<accession>A0A1Y2M3Q1</accession>
<keyword evidence="4" id="KW-0409">Iron storage</keyword>
<dbReference type="Gene3D" id="3.30.920.10">
    <property type="entry name" value="Frataxin/CyaY"/>
    <property type="match status" value="1"/>
</dbReference>
<dbReference type="InterPro" id="IPR002908">
    <property type="entry name" value="Frataxin/CyaY"/>
</dbReference>
<keyword evidence="10" id="KW-0406">Ion transport</keyword>
<dbReference type="EMBL" id="KZ107842">
    <property type="protein sequence ID" value="OSS50077.1"/>
    <property type="molecule type" value="Genomic_DNA"/>
</dbReference>
<dbReference type="STRING" id="105696.A0A1Y2M3Q1"/>
<evidence type="ECO:0000256" key="3">
    <source>
        <dbReference type="ARBA" id="ARBA00013107"/>
    </source>
</evidence>
<dbReference type="Pfam" id="PF01491">
    <property type="entry name" value="Frataxin_Cyay"/>
    <property type="match status" value="1"/>
</dbReference>
<keyword evidence="5" id="KW-0813">Transport</keyword>
<dbReference type="FunFam" id="3.30.920.10:FF:000004">
    <property type="entry name" value="Mitochondrial chaperone Frataxin"/>
    <property type="match status" value="1"/>
</dbReference>
<dbReference type="GO" id="GO:0005739">
    <property type="term" value="C:mitochondrion"/>
    <property type="evidence" value="ECO:0007669"/>
    <property type="project" value="UniProtKB-SubCell"/>
</dbReference>
<dbReference type="PANTHER" id="PTHR16821">
    <property type="entry name" value="FRATAXIN"/>
    <property type="match status" value="1"/>
</dbReference>
<evidence type="ECO:0000256" key="5">
    <source>
        <dbReference type="ARBA" id="ARBA00022448"/>
    </source>
</evidence>
<dbReference type="SMART" id="SM01219">
    <property type="entry name" value="Frataxin_Cyay"/>
    <property type="match status" value="1"/>
</dbReference>
<evidence type="ECO:0000256" key="14">
    <source>
        <dbReference type="SAM" id="MobiDB-lite"/>
    </source>
</evidence>
<dbReference type="NCBIfam" id="TIGR03422">
    <property type="entry name" value="mito_frataxin"/>
    <property type="match status" value="1"/>
</dbReference>
<dbReference type="GO" id="GO:0008198">
    <property type="term" value="F:ferrous iron binding"/>
    <property type="evidence" value="ECO:0007669"/>
    <property type="project" value="TreeGrafter"/>
</dbReference>
<dbReference type="PROSITE" id="PS01344">
    <property type="entry name" value="FRATAXIN_1"/>
    <property type="match status" value="1"/>
</dbReference>
<evidence type="ECO:0000256" key="4">
    <source>
        <dbReference type="ARBA" id="ARBA00022434"/>
    </source>
</evidence>
<evidence type="ECO:0000256" key="13">
    <source>
        <dbReference type="SAM" id="Coils"/>
    </source>
</evidence>
<dbReference type="InParanoid" id="A0A1Y2M3Q1"/>